<feature type="signal peptide" evidence="1">
    <location>
        <begin position="1"/>
        <end position="25"/>
    </location>
</feature>
<feature type="chain" id="PRO_5037979183" evidence="1">
    <location>
        <begin position="26"/>
        <end position="78"/>
    </location>
</feature>
<name>A0A923SBW2_9BURK</name>
<evidence type="ECO:0000313" key="2">
    <source>
        <dbReference type="EMBL" id="MBC5784269.1"/>
    </source>
</evidence>
<evidence type="ECO:0000313" key="3">
    <source>
        <dbReference type="Proteomes" id="UP000608513"/>
    </source>
</evidence>
<proteinExistence type="predicted"/>
<accession>A0A923SBW2</accession>
<protein>
    <submittedName>
        <fullName evidence="2">Uncharacterized protein</fullName>
    </submittedName>
</protein>
<reference evidence="2" key="1">
    <citation type="submission" date="2020-08" db="EMBL/GenBank/DDBJ databases">
        <title>Ramlibacter sp. USB13 16S ribosomal RNA gene genome sequencing and assembly.</title>
        <authorList>
            <person name="Kang M."/>
        </authorList>
    </citation>
    <scope>NUCLEOTIDE SEQUENCE</scope>
    <source>
        <strain evidence="2">USB13</strain>
    </source>
</reference>
<sequence length="78" mass="7537">MDQPTAARCVPAFAVIAVCIAAVGAATFGSAPEAPPAVVAARPAADASIDVVRAPASSTPAQDGACRTCTLGAGKGWL</sequence>
<dbReference type="Proteomes" id="UP000608513">
    <property type="component" value="Unassembled WGS sequence"/>
</dbReference>
<keyword evidence="1" id="KW-0732">Signal</keyword>
<gene>
    <name evidence="2" type="ORF">H8N03_15055</name>
</gene>
<evidence type="ECO:0000256" key="1">
    <source>
        <dbReference type="SAM" id="SignalP"/>
    </source>
</evidence>
<dbReference type="EMBL" id="JACORT010000006">
    <property type="protein sequence ID" value="MBC5784269.1"/>
    <property type="molecule type" value="Genomic_DNA"/>
</dbReference>
<dbReference type="AlphaFoldDB" id="A0A923SBW2"/>
<organism evidence="2 3">
    <name type="scientific">Ramlibacter cellulosilyticus</name>
    <dbReference type="NCBI Taxonomy" id="2764187"/>
    <lineage>
        <taxon>Bacteria</taxon>
        <taxon>Pseudomonadati</taxon>
        <taxon>Pseudomonadota</taxon>
        <taxon>Betaproteobacteria</taxon>
        <taxon>Burkholderiales</taxon>
        <taxon>Comamonadaceae</taxon>
        <taxon>Ramlibacter</taxon>
    </lineage>
</organism>
<keyword evidence="3" id="KW-1185">Reference proteome</keyword>
<dbReference type="RefSeq" id="WP_187077019.1">
    <property type="nucleotide sequence ID" value="NZ_JACORT010000006.1"/>
</dbReference>
<comment type="caution">
    <text evidence="2">The sequence shown here is derived from an EMBL/GenBank/DDBJ whole genome shotgun (WGS) entry which is preliminary data.</text>
</comment>